<dbReference type="GO" id="GO:1990904">
    <property type="term" value="C:ribonucleoprotein complex"/>
    <property type="evidence" value="ECO:0007669"/>
    <property type="project" value="UniProtKB-KW"/>
</dbReference>
<organism evidence="8 11">
    <name type="scientific">Butyricicoccus pullicaecorum</name>
    <dbReference type="NCBI Taxonomy" id="501571"/>
    <lineage>
        <taxon>Bacteria</taxon>
        <taxon>Bacillati</taxon>
        <taxon>Bacillota</taxon>
        <taxon>Clostridia</taxon>
        <taxon>Eubacteriales</taxon>
        <taxon>Butyricicoccaceae</taxon>
        <taxon>Butyricicoccus</taxon>
    </lineage>
</organism>
<evidence type="ECO:0000313" key="10">
    <source>
        <dbReference type="Proteomes" id="UP000195326"/>
    </source>
</evidence>
<dbReference type="Pfam" id="PF00276">
    <property type="entry name" value="Ribosomal_L23"/>
    <property type="match status" value="1"/>
</dbReference>
<dbReference type="RefSeq" id="WP_087371676.1">
    <property type="nucleotide sequence ID" value="NZ_JBGKLX010000002.1"/>
</dbReference>
<dbReference type="PROSITE" id="PS00050">
    <property type="entry name" value="RIBOSOMAL_L23"/>
    <property type="match status" value="1"/>
</dbReference>
<comment type="subunit">
    <text evidence="6">Part of the 50S ribosomal subunit. Contacts protein L29, and trigger factor when it is bound to the ribosome.</text>
</comment>
<sequence length="97" mass="10828">MKFAHDVIRKPVITERSMSGLAENKYVFEVAPGAGKIEIKKAVEEIFGVKVAKVNTIKLPGKWKRMGVYTGKTAAKKKAIVTLTDDSKKIEIFENMM</sequence>
<evidence type="ECO:0000256" key="1">
    <source>
        <dbReference type="ARBA" id="ARBA00006700"/>
    </source>
</evidence>
<gene>
    <name evidence="6" type="primary">rplW</name>
    <name evidence="9" type="ORF">B5F15_03550</name>
    <name evidence="8" type="ORF">B5F17_05505</name>
</gene>
<comment type="function">
    <text evidence="6">One of the early assembly proteins it binds 23S rRNA. One of the proteins that surrounds the polypeptide exit tunnel on the outside of the ribosome. Forms the main docking site for trigger factor binding to the ribosome.</text>
</comment>
<dbReference type="GO" id="GO:0003735">
    <property type="term" value="F:structural constituent of ribosome"/>
    <property type="evidence" value="ECO:0007669"/>
    <property type="project" value="InterPro"/>
</dbReference>
<evidence type="ECO:0000256" key="6">
    <source>
        <dbReference type="HAMAP-Rule" id="MF_01369"/>
    </source>
</evidence>
<evidence type="ECO:0000313" key="11">
    <source>
        <dbReference type="Proteomes" id="UP000195897"/>
    </source>
</evidence>
<dbReference type="GO" id="GO:0006412">
    <property type="term" value="P:translation"/>
    <property type="evidence" value="ECO:0007669"/>
    <property type="project" value="UniProtKB-UniRule"/>
</dbReference>
<dbReference type="AlphaFoldDB" id="A0A1Y4LH66"/>
<comment type="caution">
    <text evidence="8">The sequence shown here is derived from an EMBL/GenBank/DDBJ whole genome shotgun (WGS) entry which is preliminary data.</text>
</comment>
<dbReference type="SUPFAM" id="SSF54189">
    <property type="entry name" value="Ribosomal proteins S24e, L23 and L15e"/>
    <property type="match status" value="1"/>
</dbReference>
<evidence type="ECO:0000256" key="5">
    <source>
        <dbReference type="ARBA" id="ARBA00023274"/>
    </source>
</evidence>
<name>A0A1Y4LH66_9FIRM</name>
<evidence type="ECO:0000313" key="8">
    <source>
        <dbReference type="EMBL" id="OUP53462.1"/>
    </source>
</evidence>
<evidence type="ECO:0000256" key="2">
    <source>
        <dbReference type="ARBA" id="ARBA00022730"/>
    </source>
</evidence>
<evidence type="ECO:0000313" key="9">
    <source>
        <dbReference type="EMBL" id="OUP59900.1"/>
    </source>
</evidence>
<evidence type="ECO:0000256" key="4">
    <source>
        <dbReference type="ARBA" id="ARBA00022980"/>
    </source>
</evidence>
<dbReference type="InterPro" id="IPR012678">
    <property type="entry name" value="Ribosomal_uL23/eL15/eS24_sf"/>
</dbReference>
<dbReference type="HAMAP" id="MF_01369_B">
    <property type="entry name" value="Ribosomal_uL23_B"/>
    <property type="match status" value="1"/>
</dbReference>
<keyword evidence="2 6" id="KW-0699">rRNA-binding</keyword>
<dbReference type="NCBIfam" id="NF004363">
    <property type="entry name" value="PRK05738.2-4"/>
    <property type="match status" value="1"/>
</dbReference>
<reference evidence="8" key="2">
    <citation type="journal article" date="2018" name="BMC Genomics">
        <title>Whole genome sequencing and function prediction of 133 gut anaerobes isolated from chicken caecum in pure cultures.</title>
        <authorList>
            <person name="Medvecky M."/>
            <person name="Cejkova D."/>
            <person name="Polansky O."/>
            <person name="Karasova D."/>
            <person name="Kubasova T."/>
            <person name="Cizek A."/>
            <person name="Rychlik I."/>
        </authorList>
    </citation>
    <scope>NUCLEOTIDE SEQUENCE</scope>
    <source>
        <strain evidence="9">An179</strain>
        <strain evidence="8">An180</strain>
    </source>
</reference>
<dbReference type="Gene3D" id="3.30.70.330">
    <property type="match status" value="1"/>
</dbReference>
<dbReference type="InterPro" id="IPR012677">
    <property type="entry name" value="Nucleotide-bd_a/b_plait_sf"/>
</dbReference>
<comment type="similarity">
    <text evidence="1 6 7">Belongs to the universal ribosomal protein uL23 family.</text>
</comment>
<dbReference type="InterPro" id="IPR013025">
    <property type="entry name" value="Ribosomal_uL23-like"/>
</dbReference>
<dbReference type="GO" id="GO:0019843">
    <property type="term" value="F:rRNA binding"/>
    <property type="evidence" value="ECO:0007669"/>
    <property type="project" value="UniProtKB-UniRule"/>
</dbReference>
<dbReference type="EMBL" id="NFKL01000004">
    <property type="protein sequence ID" value="OUP59900.1"/>
    <property type="molecule type" value="Genomic_DNA"/>
</dbReference>
<dbReference type="GO" id="GO:0005840">
    <property type="term" value="C:ribosome"/>
    <property type="evidence" value="ECO:0007669"/>
    <property type="project" value="UniProtKB-KW"/>
</dbReference>
<protein>
    <recommendedName>
        <fullName evidence="6">Large ribosomal subunit protein uL23</fullName>
    </recommendedName>
</protein>
<keyword evidence="4 6" id="KW-0689">Ribosomal protein</keyword>
<keyword evidence="3 6" id="KW-0694">RNA-binding</keyword>
<dbReference type="STRING" id="501571.GCA_900143195_01733"/>
<evidence type="ECO:0000256" key="7">
    <source>
        <dbReference type="RuleBase" id="RU003934"/>
    </source>
</evidence>
<proteinExistence type="inferred from homology"/>
<dbReference type="FunFam" id="3.30.70.330:FF:000001">
    <property type="entry name" value="50S ribosomal protein L23"/>
    <property type="match status" value="1"/>
</dbReference>
<dbReference type="InterPro" id="IPR001014">
    <property type="entry name" value="Ribosomal_uL23_CS"/>
</dbReference>
<dbReference type="EMBL" id="NFKK01000004">
    <property type="protein sequence ID" value="OUP53462.1"/>
    <property type="molecule type" value="Genomic_DNA"/>
</dbReference>
<dbReference type="Proteomes" id="UP000195897">
    <property type="component" value="Unassembled WGS sequence"/>
</dbReference>
<dbReference type="PANTHER" id="PTHR11620">
    <property type="entry name" value="60S RIBOSOMAL PROTEIN L23A"/>
    <property type="match status" value="1"/>
</dbReference>
<dbReference type="Proteomes" id="UP000195326">
    <property type="component" value="Unassembled WGS sequence"/>
</dbReference>
<keyword evidence="5 6" id="KW-0687">Ribonucleoprotein</keyword>
<reference evidence="10 11" key="1">
    <citation type="submission" date="2017-04" db="EMBL/GenBank/DDBJ databases">
        <title>Function of individual gut microbiota members based on whole genome sequencing of pure cultures obtained from chicken caecum.</title>
        <authorList>
            <person name="Medvecky M."/>
            <person name="Cejkova D."/>
            <person name="Polansky O."/>
            <person name="Karasova D."/>
            <person name="Kubasova T."/>
            <person name="Cizek A."/>
            <person name="Rychlik I."/>
        </authorList>
    </citation>
    <scope>NUCLEOTIDE SEQUENCE [LARGE SCALE GENOMIC DNA]</scope>
    <source>
        <strain evidence="10">An179</strain>
        <strain evidence="11">An180</strain>
    </source>
</reference>
<accession>A0A1Y4LH66</accession>
<evidence type="ECO:0000256" key="3">
    <source>
        <dbReference type="ARBA" id="ARBA00022884"/>
    </source>
</evidence>